<protein>
    <submittedName>
        <fullName evidence="1">Uncharacterized protein</fullName>
    </submittedName>
</protein>
<sequence>MGRDACNIYAEFVRSDNSRRNDSRGKDEIPCESINGKTRFSILGRCSETLKKKNKTSHSTNQLDCYMWCLIILWSVQTTAQMRINAKQKK</sequence>
<evidence type="ECO:0000313" key="4">
    <source>
        <dbReference type="Proteomes" id="UP000078555"/>
    </source>
</evidence>
<dbReference type="Proteomes" id="UP000078555">
    <property type="component" value="Unassembled WGS sequence"/>
</dbReference>
<reference evidence="3 4" key="1">
    <citation type="submission" date="2016-05" db="EMBL/GenBank/DDBJ databases">
        <authorList>
            <person name="Naeem Raeece"/>
        </authorList>
    </citation>
    <scope>NUCLEOTIDE SEQUENCE [LARGE SCALE GENOMIC DNA]</scope>
</reference>
<proteinExistence type="predicted"/>
<accession>A0A1A8ZCV6</accession>
<gene>
    <name evidence="1" type="ORF">POVWA1_044510</name>
    <name evidence="2" type="ORF">POVWA2_043100</name>
</gene>
<evidence type="ECO:0000313" key="1">
    <source>
        <dbReference type="EMBL" id="SBT41683.1"/>
    </source>
</evidence>
<dbReference type="EMBL" id="FLRD01000120">
    <property type="protein sequence ID" value="SBT41683.1"/>
    <property type="molecule type" value="Genomic_DNA"/>
</dbReference>
<organism evidence="1 4">
    <name type="scientific">Plasmodium ovale wallikeri</name>
    <dbReference type="NCBI Taxonomy" id="864142"/>
    <lineage>
        <taxon>Eukaryota</taxon>
        <taxon>Sar</taxon>
        <taxon>Alveolata</taxon>
        <taxon>Apicomplexa</taxon>
        <taxon>Aconoidasida</taxon>
        <taxon>Haemosporida</taxon>
        <taxon>Plasmodiidae</taxon>
        <taxon>Plasmodium</taxon>
        <taxon>Plasmodium (Plasmodium)</taxon>
    </lineage>
</organism>
<keyword evidence="4" id="KW-1185">Reference proteome</keyword>
<dbReference type="Proteomes" id="UP000078550">
    <property type="component" value="Unassembled WGS sequence"/>
</dbReference>
<evidence type="ECO:0000313" key="2">
    <source>
        <dbReference type="EMBL" id="SBT42086.1"/>
    </source>
</evidence>
<dbReference type="EMBL" id="FLRE01000163">
    <property type="protein sequence ID" value="SBT42086.1"/>
    <property type="molecule type" value="Genomic_DNA"/>
</dbReference>
<reference evidence="1" key="2">
    <citation type="submission" date="2016-05" db="EMBL/GenBank/DDBJ databases">
        <authorList>
            <person name="Lavstsen T."/>
            <person name="Jespersen J.S."/>
        </authorList>
    </citation>
    <scope>NUCLEOTIDE SEQUENCE [LARGE SCALE GENOMIC DNA]</scope>
</reference>
<name>A0A1A8ZCV6_PLAOA</name>
<dbReference type="AlphaFoldDB" id="A0A1A8ZCV6"/>
<evidence type="ECO:0000313" key="3">
    <source>
        <dbReference type="Proteomes" id="UP000078550"/>
    </source>
</evidence>